<accession>F3CHA6</accession>
<protein>
    <submittedName>
        <fullName evidence="1">Protein-tyrosine-phosphatase putatively secreted as type III effector</fullName>
    </submittedName>
</protein>
<feature type="non-terminal residue" evidence="1">
    <location>
        <position position="56"/>
    </location>
</feature>
<dbReference type="Gene3D" id="3.90.190.10">
    <property type="entry name" value="Protein tyrosine phosphatase superfamily"/>
    <property type="match status" value="1"/>
</dbReference>
<proteinExistence type="predicted"/>
<sequence length="56" mass="6308">RKDAKHGLENPRKVVLNNPDISSEEDLVKSTGAEYLRLMVTDHMGPRSEDIDLFVA</sequence>
<gene>
    <name evidence="1" type="ORF">Pgy4_37396</name>
</gene>
<dbReference type="HOGENOM" id="CLU_3019082_0_0_6"/>
<evidence type="ECO:0000313" key="2">
    <source>
        <dbReference type="Proteomes" id="UP000005466"/>
    </source>
</evidence>
<feature type="non-terminal residue" evidence="1">
    <location>
        <position position="1"/>
    </location>
</feature>
<evidence type="ECO:0000313" key="1">
    <source>
        <dbReference type="EMBL" id="EGH18648.1"/>
    </source>
</evidence>
<dbReference type="Proteomes" id="UP000005466">
    <property type="component" value="Unassembled WGS sequence"/>
</dbReference>
<name>F3CHA6_PSESG</name>
<reference evidence="1 2" key="1">
    <citation type="journal article" date="2011" name="PLoS Pathog.">
        <title>Dynamic evolution of pathogenicity revealed by sequencing and comparative genomics of 19 Pseudomonas syringae isolates.</title>
        <authorList>
            <person name="Baltrus D.A."/>
            <person name="Nishimura M.T."/>
            <person name="Romanchuk A."/>
            <person name="Chang J.H."/>
            <person name="Mukhtar M.S."/>
            <person name="Cherkis K."/>
            <person name="Roach J."/>
            <person name="Grant S.R."/>
            <person name="Jones C.D."/>
            <person name="Dangl J.L."/>
        </authorList>
    </citation>
    <scope>NUCLEOTIDE SEQUENCE [LARGE SCALE GENOMIC DNA]</scope>
    <source>
        <strain evidence="2">race 4</strain>
    </source>
</reference>
<dbReference type="AlphaFoldDB" id="F3CHA6"/>
<comment type="caution">
    <text evidence="1">The sequence shown here is derived from an EMBL/GenBank/DDBJ whole genome shotgun (WGS) entry which is preliminary data.</text>
</comment>
<dbReference type="EMBL" id="ADWY01002982">
    <property type="protein sequence ID" value="EGH18648.1"/>
    <property type="molecule type" value="Genomic_DNA"/>
</dbReference>
<dbReference type="InterPro" id="IPR029021">
    <property type="entry name" value="Prot-tyrosine_phosphatase-like"/>
</dbReference>
<organism evidence="1 2">
    <name type="scientific">Pseudomonas savastanoi pv. glycinea str. race 4</name>
    <dbReference type="NCBI Taxonomy" id="875330"/>
    <lineage>
        <taxon>Bacteria</taxon>
        <taxon>Pseudomonadati</taxon>
        <taxon>Pseudomonadota</taxon>
        <taxon>Gammaproteobacteria</taxon>
        <taxon>Pseudomonadales</taxon>
        <taxon>Pseudomonadaceae</taxon>
        <taxon>Pseudomonas</taxon>
    </lineage>
</organism>